<accession>A0A858Q7N8</accession>
<dbReference type="Proteomes" id="UP000503004">
    <property type="component" value="Chromosome"/>
</dbReference>
<organism evidence="2 3">
    <name type="scientific">Methylococcus geothermalis</name>
    <dbReference type="NCBI Taxonomy" id="2681310"/>
    <lineage>
        <taxon>Bacteria</taxon>
        <taxon>Pseudomonadati</taxon>
        <taxon>Pseudomonadota</taxon>
        <taxon>Gammaproteobacteria</taxon>
        <taxon>Methylococcales</taxon>
        <taxon>Methylococcaceae</taxon>
        <taxon>Methylococcus</taxon>
    </lineage>
</organism>
<dbReference type="AlphaFoldDB" id="A0A858Q7N8"/>
<gene>
    <name evidence="2" type="ORF">GNH96_07535</name>
</gene>
<name>A0A858Q7N8_9GAMM</name>
<proteinExistence type="predicted"/>
<dbReference type="EMBL" id="CP046565">
    <property type="protein sequence ID" value="QJD29837.1"/>
    <property type="molecule type" value="Genomic_DNA"/>
</dbReference>
<dbReference type="KEGG" id="metu:GNH96_07535"/>
<feature type="transmembrane region" description="Helical" evidence="1">
    <location>
        <begin position="50"/>
        <end position="67"/>
    </location>
</feature>
<keyword evidence="3" id="KW-1185">Reference proteome</keyword>
<evidence type="ECO:0000313" key="2">
    <source>
        <dbReference type="EMBL" id="QJD29837.1"/>
    </source>
</evidence>
<dbReference type="RefSeq" id="WP_169603118.1">
    <property type="nucleotide sequence ID" value="NZ_CP046565.1"/>
</dbReference>
<keyword evidence="1" id="KW-1133">Transmembrane helix</keyword>
<evidence type="ECO:0000313" key="3">
    <source>
        <dbReference type="Proteomes" id="UP000503004"/>
    </source>
</evidence>
<reference evidence="3" key="1">
    <citation type="submission" date="2019-12" db="EMBL/GenBank/DDBJ databases">
        <authorList>
            <person name="Awala S.I."/>
            <person name="Rhee S.K."/>
        </authorList>
    </citation>
    <scope>NUCLEOTIDE SEQUENCE [LARGE SCALE GENOMIC DNA]</scope>
    <source>
        <strain evidence="3">IM1</strain>
    </source>
</reference>
<sequence length="68" mass="7721">MARIVLVSLTEHGVFRVRHLNSNTMKFLDRVLDELENFSTDQETGHHDRALIFVLVGFVSLIALTALI</sequence>
<keyword evidence="1" id="KW-0812">Transmembrane</keyword>
<evidence type="ECO:0000256" key="1">
    <source>
        <dbReference type="SAM" id="Phobius"/>
    </source>
</evidence>
<keyword evidence="1" id="KW-0472">Membrane</keyword>
<protein>
    <submittedName>
        <fullName evidence="2">Uncharacterized protein</fullName>
    </submittedName>
</protein>